<dbReference type="Pfam" id="PF10604">
    <property type="entry name" value="Polyketide_cyc2"/>
    <property type="match status" value="1"/>
</dbReference>
<comment type="caution">
    <text evidence="1">The sequence shown here is derived from an EMBL/GenBank/DDBJ whole genome shotgun (WGS) entry which is preliminary data.</text>
</comment>
<gene>
    <name evidence="1" type="ORF">FHU38_000286</name>
</gene>
<organism evidence="1 2">
    <name type="scientific">Saccharomonospora amisosensis</name>
    <dbReference type="NCBI Taxonomy" id="1128677"/>
    <lineage>
        <taxon>Bacteria</taxon>
        <taxon>Bacillati</taxon>
        <taxon>Actinomycetota</taxon>
        <taxon>Actinomycetes</taxon>
        <taxon>Pseudonocardiales</taxon>
        <taxon>Pseudonocardiaceae</taxon>
        <taxon>Saccharomonospora</taxon>
    </lineage>
</organism>
<dbReference type="SUPFAM" id="SSF55961">
    <property type="entry name" value="Bet v1-like"/>
    <property type="match status" value="1"/>
</dbReference>
<dbReference type="EMBL" id="JAAOYM010000001">
    <property type="protein sequence ID" value="NIJ09942.1"/>
    <property type="molecule type" value="Genomic_DNA"/>
</dbReference>
<name>A0A7X5ZNR1_9PSEU</name>
<dbReference type="CDD" id="cd07821">
    <property type="entry name" value="PYR_PYL_RCAR_like"/>
    <property type="match status" value="1"/>
</dbReference>
<protein>
    <recommendedName>
        <fullName evidence="3">Polyketide cyclase / dehydrase and lipid transport</fullName>
    </recommendedName>
</protein>
<evidence type="ECO:0008006" key="3">
    <source>
        <dbReference type="Google" id="ProtNLM"/>
    </source>
</evidence>
<dbReference type="InterPro" id="IPR019587">
    <property type="entry name" value="Polyketide_cyclase/dehydratase"/>
</dbReference>
<sequence length="149" mass="16566">MANRTYSFEVRRRSTAPPWKLFELETDGANWSRWARPLVMHSSWERRGEPEDGGIGAIRKVGAWPLFMREQTTGYEPPDRHVYTFAGAAPVRDYHAEVLLSPDGSGGTLLCWRATFTEAVPGSGPLAKLVLHAAVRFLATRLVAAAERG</sequence>
<evidence type="ECO:0000313" key="2">
    <source>
        <dbReference type="Proteomes" id="UP000545493"/>
    </source>
</evidence>
<dbReference type="RefSeq" id="WP_167165751.1">
    <property type="nucleotide sequence ID" value="NZ_JAAOYM010000001.1"/>
</dbReference>
<evidence type="ECO:0000313" key="1">
    <source>
        <dbReference type="EMBL" id="NIJ09942.1"/>
    </source>
</evidence>
<dbReference type="Proteomes" id="UP000545493">
    <property type="component" value="Unassembled WGS sequence"/>
</dbReference>
<dbReference type="InterPro" id="IPR023393">
    <property type="entry name" value="START-like_dom_sf"/>
</dbReference>
<keyword evidence="2" id="KW-1185">Reference proteome</keyword>
<dbReference type="AlphaFoldDB" id="A0A7X5ZNR1"/>
<dbReference type="Gene3D" id="3.30.530.20">
    <property type="match status" value="1"/>
</dbReference>
<proteinExistence type="predicted"/>
<accession>A0A7X5ZNR1</accession>
<reference evidence="1 2" key="1">
    <citation type="submission" date="2020-03" db="EMBL/GenBank/DDBJ databases">
        <title>Sequencing the genomes of 1000 actinobacteria strains.</title>
        <authorList>
            <person name="Klenk H.-P."/>
        </authorList>
    </citation>
    <scope>NUCLEOTIDE SEQUENCE [LARGE SCALE GENOMIC DNA]</scope>
    <source>
        <strain evidence="1 2">DSM 45685</strain>
    </source>
</reference>